<sequence length="329" mass="35515">MIEIRNVLIAILLVSVLFSCQSPQQQKGIPMVGFVEAFEDATIGQAYEGFIDALSDSGYSEQDGTLEVIHRNAQGDAATLNQIISYFNSQQVHLIGTSTTLATIAAVQRSKDIPVFQTVTAMPSILGLLNAAGQPPINLFGTGENLNYIDTSFAVITEMVKPRGDQLTVGMIYNQSEPQSVEAYEHIAELADSMNAQLVALPLNSSAEAQLVVRSLLTKHIDAFFANPDNTVFAAFETILKNCNDQGIPVFTSESGLVARGAVAAFGADIYQWGHQSGAQAAHYLKSGSTEGLKVEMLNVRKRVYNPEAAERFGFTFPGTYEPITPVSN</sequence>
<proteinExistence type="predicted"/>
<dbReference type="OrthoDB" id="786197at2"/>
<dbReference type="STRING" id="1477437.SAMN05444682_10211"/>
<evidence type="ECO:0000313" key="2">
    <source>
        <dbReference type="Proteomes" id="UP000198670"/>
    </source>
</evidence>
<accession>A0A1I3EU29</accession>
<dbReference type="PANTHER" id="PTHR35271">
    <property type="entry name" value="ABC TRANSPORTER, SUBSTRATE-BINDING LIPOPROTEIN-RELATED"/>
    <property type="match status" value="1"/>
</dbReference>
<protein>
    <submittedName>
        <fullName evidence="1">Putative ABC transport system substrate-binding protein</fullName>
    </submittedName>
</protein>
<dbReference type="PROSITE" id="PS51257">
    <property type="entry name" value="PROKAR_LIPOPROTEIN"/>
    <property type="match status" value="1"/>
</dbReference>
<dbReference type="RefSeq" id="WP_090624497.1">
    <property type="nucleotide sequence ID" value="NZ_FOQO01000002.1"/>
</dbReference>
<keyword evidence="2" id="KW-1185">Reference proteome</keyword>
<gene>
    <name evidence="1" type="ORF">SAMN05444682_10211</name>
</gene>
<dbReference type="Proteomes" id="UP000198670">
    <property type="component" value="Unassembled WGS sequence"/>
</dbReference>
<dbReference type="InterPro" id="IPR007487">
    <property type="entry name" value="ABC_transpt-TYRBP-like"/>
</dbReference>
<dbReference type="PANTHER" id="PTHR35271:SF1">
    <property type="entry name" value="ABC TRANSPORTER, SUBSTRATE-BINDING LIPOPROTEIN"/>
    <property type="match status" value="1"/>
</dbReference>
<dbReference type="Pfam" id="PF04392">
    <property type="entry name" value="ABC_sub_bind"/>
    <property type="match status" value="1"/>
</dbReference>
<organism evidence="1 2">
    <name type="scientific">Parapedobacter indicus</name>
    <dbReference type="NCBI Taxonomy" id="1477437"/>
    <lineage>
        <taxon>Bacteria</taxon>
        <taxon>Pseudomonadati</taxon>
        <taxon>Bacteroidota</taxon>
        <taxon>Sphingobacteriia</taxon>
        <taxon>Sphingobacteriales</taxon>
        <taxon>Sphingobacteriaceae</taxon>
        <taxon>Parapedobacter</taxon>
    </lineage>
</organism>
<dbReference type="InterPro" id="IPR028082">
    <property type="entry name" value="Peripla_BP_I"/>
</dbReference>
<dbReference type="CDD" id="cd06325">
    <property type="entry name" value="PBP1_ABC_unchar_transporter"/>
    <property type="match status" value="1"/>
</dbReference>
<dbReference type="SUPFAM" id="SSF53822">
    <property type="entry name" value="Periplasmic binding protein-like I"/>
    <property type="match status" value="1"/>
</dbReference>
<evidence type="ECO:0000313" key="1">
    <source>
        <dbReference type="EMBL" id="SFI02468.1"/>
    </source>
</evidence>
<dbReference type="Gene3D" id="3.40.50.2300">
    <property type="match status" value="2"/>
</dbReference>
<name>A0A1I3EU29_9SPHI</name>
<dbReference type="AlphaFoldDB" id="A0A1I3EU29"/>
<reference evidence="1 2" key="1">
    <citation type="submission" date="2016-10" db="EMBL/GenBank/DDBJ databases">
        <authorList>
            <person name="de Groot N.N."/>
        </authorList>
    </citation>
    <scope>NUCLEOTIDE SEQUENCE [LARGE SCALE GENOMIC DNA]</scope>
    <source>
        <strain evidence="1 2">RK1</strain>
    </source>
</reference>
<dbReference type="EMBL" id="FOQO01000002">
    <property type="protein sequence ID" value="SFI02468.1"/>
    <property type="molecule type" value="Genomic_DNA"/>
</dbReference>